<name>A0AB34IRZ8_PRYPA</name>
<proteinExistence type="predicted"/>
<keyword evidence="3" id="KW-1185">Reference proteome</keyword>
<feature type="region of interest" description="Disordered" evidence="1">
    <location>
        <begin position="20"/>
        <end position="241"/>
    </location>
</feature>
<accession>A0AB34IRZ8</accession>
<feature type="compositionally biased region" description="Basic and acidic residues" evidence="1">
    <location>
        <begin position="201"/>
        <end position="240"/>
    </location>
</feature>
<comment type="caution">
    <text evidence="2">The sequence shown here is derived from an EMBL/GenBank/DDBJ whole genome shotgun (WGS) entry which is preliminary data.</text>
</comment>
<evidence type="ECO:0000313" key="3">
    <source>
        <dbReference type="Proteomes" id="UP001515480"/>
    </source>
</evidence>
<feature type="compositionally biased region" description="Low complexity" evidence="1">
    <location>
        <begin position="21"/>
        <end position="40"/>
    </location>
</feature>
<organism evidence="2 3">
    <name type="scientific">Prymnesium parvum</name>
    <name type="common">Toxic golden alga</name>
    <dbReference type="NCBI Taxonomy" id="97485"/>
    <lineage>
        <taxon>Eukaryota</taxon>
        <taxon>Haptista</taxon>
        <taxon>Haptophyta</taxon>
        <taxon>Prymnesiophyceae</taxon>
        <taxon>Prymnesiales</taxon>
        <taxon>Prymnesiaceae</taxon>
        <taxon>Prymnesium</taxon>
    </lineage>
</organism>
<dbReference type="AlphaFoldDB" id="A0AB34IRZ8"/>
<evidence type="ECO:0000256" key="1">
    <source>
        <dbReference type="SAM" id="MobiDB-lite"/>
    </source>
</evidence>
<protein>
    <recommendedName>
        <fullName evidence="4">Proteophosphoglycan ppg4</fullName>
    </recommendedName>
</protein>
<feature type="compositionally biased region" description="Pro residues" evidence="1">
    <location>
        <begin position="103"/>
        <end position="112"/>
    </location>
</feature>
<dbReference type="EMBL" id="JBGBPQ010000019">
    <property type="protein sequence ID" value="KAL1504957.1"/>
    <property type="molecule type" value="Genomic_DNA"/>
</dbReference>
<evidence type="ECO:0000313" key="2">
    <source>
        <dbReference type="EMBL" id="KAL1504957.1"/>
    </source>
</evidence>
<feature type="compositionally biased region" description="Polar residues" evidence="1">
    <location>
        <begin position="77"/>
        <end position="87"/>
    </location>
</feature>
<reference evidence="2 3" key="1">
    <citation type="journal article" date="2024" name="Science">
        <title>Giant polyketide synthase enzymes in the biosynthesis of giant marine polyether toxins.</title>
        <authorList>
            <person name="Fallon T.R."/>
            <person name="Shende V.V."/>
            <person name="Wierzbicki I.H."/>
            <person name="Pendleton A.L."/>
            <person name="Watervoot N.F."/>
            <person name="Auber R.P."/>
            <person name="Gonzalez D.J."/>
            <person name="Wisecaver J.H."/>
            <person name="Moore B.S."/>
        </authorList>
    </citation>
    <scope>NUCLEOTIDE SEQUENCE [LARGE SCALE GENOMIC DNA]</scope>
    <source>
        <strain evidence="2 3">12B1</strain>
    </source>
</reference>
<sequence>MAPRPLSSFSSRLVRDDVSLASATTSEPATRSSPTPTTPAGLCFNLPPTPDSPDVFGTFSLASFADDDGSQHDSPSRETPSFSSPLQPINLFASSALRTPLSRTPPPAPAAAPSPQIVMLPAFRNTTPPHRASTPPHAARSEGAWGGEAQTGREMEVEEATRPSCSPPSAAVQDEDVAEVGNDREASVPPPLPSDVTSEECASHEAQEKPHFPHEVESTPPKDAHHPLEEGRPSPDERRSLGASCGVELISRSPATQFVPPSLKHKPVLQLPIAKKLPPNGLPRLQPRPRLPASRQSQTARALCASPALAIHTAPSSEQKVVCFKRPATLGTEDASAKTCRLSTSFGTLAGSTSSKAQPRGAPLLFCPTKANAPSLAPRSSPQRAASLTPPAFAREARAPMRVPPEEVAKYAREQLPALNRMKQTLEGMSVAFARMANDLLLTVWDPELEYGILTLEMQLFDVMKEEAALDTLEAQGPSESDLAKLASPA</sequence>
<dbReference type="Proteomes" id="UP001515480">
    <property type="component" value="Unassembled WGS sequence"/>
</dbReference>
<feature type="compositionally biased region" description="Basic and acidic residues" evidence="1">
    <location>
        <begin position="151"/>
        <end position="161"/>
    </location>
</feature>
<gene>
    <name evidence="2" type="ORF">AB1Y20_008724</name>
</gene>
<feature type="region of interest" description="Disordered" evidence="1">
    <location>
        <begin position="279"/>
        <end position="298"/>
    </location>
</feature>
<evidence type="ECO:0008006" key="4">
    <source>
        <dbReference type="Google" id="ProtNLM"/>
    </source>
</evidence>